<keyword evidence="4" id="KW-1185">Reference proteome</keyword>
<feature type="domain" description="Aminoglycoside phosphotransferase" evidence="2">
    <location>
        <begin position="63"/>
        <end position="285"/>
    </location>
</feature>
<proteinExistence type="predicted"/>
<comment type="caution">
    <text evidence="3">The sequence shown here is derived from an EMBL/GenBank/DDBJ whole genome shotgun (WGS) entry which is preliminary data.</text>
</comment>
<dbReference type="PATRIC" id="fig|36807.3.peg.1737"/>
<feature type="region of interest" description="Disordered" evidence="1">
    <location>
        <begin position="408"/>
        <end position="468"/>
    </location>
</feature>
<gene>
    <name evidence="3" type="ORF">Mlaev_01713</name>
</gene>
<dbReference type="InterPro" id="IPR011009">
    <property type="entry name" value="Kinase-like_dom_sf"/>
</dbReference>
<organism evidence="3 4">
    <name type="scientific">Microbacterium laevaniformans</name>
    <dbReference type="NCBI Taxonomy" id="36807"/>
    <lineage>
        <taxon>Bacteria</taxon>
        <taxon>Bacillati</taxon>
        <taxon>Actinomycetota</taxon>
        <taxon>Actinomycetes</taxon>
        <taxon>Micrococcales</taxon>
        <taxon>Microbacteriaceae</taxon>
        <taxon>Microbacterium</taxon>
    </lineage>
</organism>
<accession>A0A150HDW6</accession>
<dbReference type="SUPFAM" id="SSF56112">
    <property type="entry name" value="Protein kinase-like (PK-like)"/>
    <property type="match status" value="1"/>
</dbReference>
<dbReference type="InterPro" id="IPR002575">
    <property type="entry name" value="Aminoglycoside_PTrfase"/>
</dbReference>
<protein>
    <recommendedName>
        <fullName evidence="2">Aminoglycoside phosphotransferase domain-containing protein</fullName>
    </recommendedName>
</protein>
<feature type="region of interest" description="Disordered" evidence="1">
    <location>
        <begin position="1"/>
        <end position="23"/>
    </location>
</feature>
<dbReference type="Pfam" id="PF01636">
    <property type="entry name" value="APH"/>
    <property type="match status" value="1"/>
</dbReference>
<reference evidence="3 4" key="1">
    <citation type="submission" date="2016-01" db="EMBL/GenBank/DDBJ databases">
        <title>Draft genome sequences of Microbacterium laevaniformans LCDC 91-0039 and the type strain of Microbacterium hominis LCDC 84-209.</title>
        <authorList>
            <person name="Bernier A.-M."/>
            <person name="Bernard K."/>
        </authorList>
    </citation>
    <scope>NUCLEOTIDE SEQUENCE [LARGE SCALE GENOMIC DNA]</scope>
    <source>
        <strain evidence="3 4">LCDC 91-0039</strain>
    </source>
</reference>
<evidence type="ECO:0000313" key="4">
    <source>
        <dbReference type="Proteomes" id="UP000075357"/>
    </source>
</evidence>
<evidence type="ECO:0000256" key="1">
    <source>
        <dbReference type="SAM" id="MobiDB-lite"/>
    </source>
</evidence>
<evidence type="ECO:0000259" key="2">
    <source>
        <dbReference type="Pfam" id="PF01636"/>
    </source>
</evidence>
<name>A0A150HDW6_9MICO</name>
<dbReference type="EMBL" id="LRAD01000035">
    <property type="protein sequence ID" value="KXZ60307.1"/>
    <property type="molecule type" value="Genomic_DNA"/>
</dbReference>
<dbReference type="Gene3D" id="3.90.1200.10">
    <property type="match status" value="1"/>
</dbReference>
<dbReference type="AlphaFoldDB" id="A0A150HDW6"/>
<evidence type="ECO:0000313" key="3">
    <source>
        <dbReference type="EMBL" id="KXZ60307.1"/>
    </source>
</evidence>
<sequence length="468" mass="48921">MATSGTFLDGRGAHGDGARHTYPGGMARSPLTLAASVTSALPRVAVVGVAPLTEGVSGRYDSAIATLDDGRRVVVRVPVNDQAEQDLLSEARALTSLTAGVRGVLPFGAPDVLGQTTVDGRSTLVQTLLPGYRVDAAHVPAGRGVATALAAAIAAVHDLPVTVIRDAGLPMRTSAQVRDEAERLLDRAESTGLLPFGLLRRWSTAIGSDPLWRFETTVVLGGVDPASFVFEDDAEGTPAVTGLLSWGALGVGDPAIDVRWTASAPAARADVLDEYAHRSHRAPDALLAERARLHAELEFAKWLVHGHEAGRQDVVRDAVALLESLDANVRDEPVRARDDVTLDQALAATQRVPAGAGEAADTSMQTDSFDPETLATFLADENATGMVETSRLDTVAIEMSEWAQPAHASATRVPVHTSDIPVHDGSAPAAATGQGEAATQDAPGEPSADDIDRDTAARNALRRWTGTA</sequence>
<feature type="compositionally biased region" description="Low complexity" evidence="1">
    <location>
        <begin position="427"/>
        <end position="442"/>
    </location>
</feature>
<dbReference type="Proteomes" id="UP000075357">
    <property type="component" value="Unassembled WGS sequence"/>
</dbReference>
<dbReference type="STRING" id="36807.Mlaev_01713"/>